<dbReference type="Pfam" id="PF13439">
    <property type="entry name" value="Glyco_transf_4"/>
    <property type="match status" value="1"/>
</dbReference>
<evidence type="ECO:0000313" key="5">
    <source>
        <dbReference type="EMBL" id="ROP26885.1"/>
    </source>
</evidence>
<protein>
    <submittedName>
        <fullName evidence="5">Glycosyltransferase involved in cell wall biosynthesis</fullName>
    </submittedName>
</protein>
<dbReference type="PANTHER" id="PTHR12526:SF635">
    <property type="entry name" value="GLYCOSYL TRANSFERASE GROUP 1"/>
    <property type="match status" value="1"/>
</dbReference>
<dbReference type="Proteomes" id="UP000276232">
    <property type="component" value="Unassembled WGS sequence"/>
</dbReference>
<reference evidence="5 6" key="1">
    <citation type="journal article" date="2015" name="Stand. Genomic Sci.">
        <title>Genomic Encyclopedia of Bacterial and Archaeal Type Strains, Phase III: the genomes of soil and plant-associated and newly described type strains.</title>
        <authorList>
            <person name="Whitman W.B."/>
            <person name="Woyke T."/>
            <person name="Klenk H.P."/>
            <person name="Zhou Y."/>
            <person name="Lilburn T.G."/>
            <person name="Beck B.J."/>
            <person name="De Vos P."/>
            <person name="Vandamme P."/>
            <person name="Eisen J.A."/>
            <person name="Garrity G."/>
            <person name="Hugenholtz P."/>
            <person name="Kyrpides N.C."/>
        </authorList>
    </citation>
    <scope>NUCLEOTIDE SEQUENCE [LARGE SCALE GENOMIC DNA]</scope>
    <source>
        <strain evidence="5 6">CECT 7306</strain>
    </source>
</reference>
<dbReference type="InterPro" id="IPR001296">
    <property type="entry name" value="Glyco_trans_1"/>
</dbReference>
<keyword evidence="6" id="KW-1185">Reference proteome</keyword>
<dbReference type="GO" id="GO:0016757">
    <property type="term" value="F:glycosyltransferase activity"/>
    <property type="evidence" value="ECO:0007669"/>
    <property type="project" value="UniProtKB-KW"/>
</dbReference>
<comment type="caution">
    <text evidence="5">The sequence shown here is derived from an EMBL/GenBank/DDBJ whole genome shotgun (WGS) entry which is preliminary data.</text>
</comment>
<feature type="domain" description="Glycosyl transferase family 1" evidence="3">
    <location>
        <begin position="215"/>
        <end position="379"/>
    </location>
</feature>
<dbReference type="InterPro" id="IPR028098">
    <property type="entry name" value="Glyco_trans_4-like_N"/>
</dbReference>
<keyword evidence="2 5" id="KW-0808">Transferase</keyword>
<organism evidence="5 6">
    <name type="scientific">Pseudokineococcus lusitanus</name>
    <dbReference type="NCBI Taxonomy" id="763993"/>
    <lineage>
        <taxon>Bacteria</taxon>
        <taxon>Bacillati</taxon>
        <taxon>Actinomycetota</taxon>
        <taxon>Actinomycetes</taxon>
        <taxon>Kineosporiales</taxon>
        <taxon>Kineosporiaceae</taxon>
        <taxon>Pseudokineococcus</taxon>
    </lineage>
</organism>
<name>A0A3N1G9G7_9ACTN</name>
<evidence type="ECO:0000256" key="2">
    <source>
        <dbReference type="ARBA" id="ARBA00022679"/>
    </source>
</evidence>
<dbReference type="InParanoid" id="A0A3N1G9G7"/>
<evidence type="ECO:0000313" key="6">
    <source>
        <dbReference type="Proteomes" id="UP000276232"/>
    </source>
</evidence>
<dbReference type="Gene3D" id="3.40.50.2000">
    <property type="entry name" value="Glycogen Phosphorylase B"/>
    <property type="match status" value="2"/>
</dbReference>
<dbReference type="PANTHER" id="PTHR12526">
    <property type="entry name" value="GLYCOSYLTRANSFERASE"/>
    <property type="match status" value="1"/>
</dbReference>
<keyword evidence="1" id="KW-0328">Glycosyltransferase</keyword>
<dbReference type="AlphaFoldDB" id="A0A3N1G9G7"/>
<evidence type="ECO:0000256" key="1">
    <source>
        <dbReference type="ARBA" id="ARBA00022676"/>
    </source>
</evidence>
<accession>A0A3N1G9G7</accession>
<dbReference type="Pfam" id="PF00534">
    <property type="entry name" value="Glycos_transf_1"/>
    <property type="match status" value="1"/>
</dbReference>
<dbReference type="SUPFAM" id="SSF53756">
    <property type="entry name" value="UDP-Glycosyltransferase/glycogen phosphorylase"/>
    <property type="match status" value="1"/>
</dbReference>
<gene>
    <name evidence="5" type="ORF">EDC03_3122</name>
</gene>
<proteinExistence type="predicted"/>
<sequence>MVSEHASPLAALGGVDAGGQNVHVAHLATALAARGHEVTVYTRRDAVDLPERVRLADGVDVVHVDAGPPTEVPKDALLPHMEAFGRELAAHLLEHPADLLHAHFWMSGVAARQAARSVGLPLVITFHALGSVKRRHQGADDTSPPSRVAVEAGLVADVDAVLATCTDEVRELVGSEGRDGLGADGAAVHVVPCGVDVARFTPEGPVGGPPRRMPHRVVVVGRLVERKGVEDVVRALALAPGSALGRTELVVAGGPPADHLAIDAEAQRLLAVAEEVGVADRVHLLGRADHGDLPALLRSADVVVAAPWYEPFGIVPLEAMACGRPVVGSAVGGLLDTVEDGVTGVLVPPRDPVALAAALAPLLDDPARRQAWGRAARERAVAHYGWPEVAARTEDVYAGVLARTRLEAL</sequence>
<dbReference type="EMBL" id="RJKN01000009">
    <property type="protein sequence ID" value="ROP26885.1"/>
    <property type="molecule type" value="Genomic_DNA"/>
</dbReference>
<dbReference type="OrthoDB" id="9810929at2"/>
<evidence type="ECO:0000259" key="3">
    <source>
        <dbReference type="Pfam" id="PF00534"/>
    </source>
</evidence>
<evidence type="ECO:0000259" key="4">
    <source>
        <dbReference type="Pfam" id="PF13439"/>
    </source>
</evidence>
<feature type="domain" description="Glycosyltransferase subfamily 4-like N-terminal" evidence="4">
    <location>
        <begin position="18"/>
        <end position="199"/>
    </location>
</feature>